<keyword evidence="1" id="KW-1133">Transmembrane helix</keyword>
<gene>
    <name evidence="2" type="ordered locus">Cwoe_2449</name>
</gene>
<keyword evidence="1" id="KW-0472">Membrane</keyword>
<feature type="transmembrane region" description="Helical" evidence="1">
    <location>
        <begin position="12"/>
        <end position="32"/>
    </location>
</feature>
<evidence type="ECO:0000313" key="2">
    <source>
        <dbReference type="EMBL" id="ADB50872.1"/>
    </source>
</evidence>
<dbReference type="EMBL" id="CP001854">
    <property type="protein sequence ID" value="ADB50872.1"/>
    <property type="molecule type" value="Genomic_DNA"/>
</dbReference>
<dbReference type="HOGENOM" id="CLU_2341937_0_0_11"/>
<reference evidence="2 3" key="1">
    <citation type="journal article" date="2010" name="Stand. Genomic Sci.">
        <title>Complete genome sequence of Conexibacter woesei type strain (ID131577).</title>
        <authorList>
            <person name="Pukall R."/>
            <person name="Lapidus A."/>
            <person name="Glavina Del Rio T."/>
            <person name="Copeland A."/>
            <person name="Tice H."/>
            <person name="Cheng J.-F."/>
            <person name="Lucas S."/>
            <person name="Chen F."/>
            <person name="Nolan M."/>
            <person name="Bruce D."/>
            <person name="Goodwin L."/>
            <person name="Pitluck S."/>
            <person name="Mavromatis K."/>
            <person name="Ivanova N."/>
            <person name="Ovchinnikova G."/>
            <person name="Pati A."/>
            <person name="Chen A."/>
            <person name="Palaniappan K."/>
            <person name="Land M."/>
            <person name="Hauser L."/>
            <person name="Chang Y.-J."/>
            <person name="Jeffries C.D."/>
            <person name="Chain P."/>
            <person name="Meincke L."/>
            <person name="Sims D."/>
            <person name="Brettin T."/>
            <person name="Detter J.C."/>
            <person name="Rohde M."/>
            <person name="Goeker M."/>
            <person name="Bristow J."/>
            <person name="Eisen J.A."/>
            <person name="Markowitz V."/>
            <person name="Kyrpides N.C."/>
            <person name="Klenk H.-P."/>
            <person name="Hugenholtz P."/>
        </authorList>
    </citation>
    <scope>NUCLEOTIDE SEQUENCE [LARGE SCALE GENOMIC DNA]</scope>
    <source>
        <strain evidence="3">DSM 14684 / CIP 108061 / JCM 11494 / NBRC 100937 / ID131577</strain>
    </source>
</reference>
<proteinExistence type="predicted"/>
<reference evidence="3" key="2">
    <citation type="submission" date="2010-01" db="EMBL/GenBank/DDBJ databases">
        <title>The complete genome of Conexibacter woesei DSM 14684.</title>
        <authorList>
            <consortium name="US DOE Joint Genome Institute (JGI-PGF)"/>
            <person name="Lucas S."/>
            <person name="Copeland A."/>
            <person name="Lapidus A."/>
            <person name="Glavina del Rio T."/>
            <person name="Dalin E."/>
            <person name="Tice H."/>
            <person name="Bruce D."/>
            <person name="Goodwin L."/>
            <person name="Pitluck S."/>
            <person name="Kyrpides N."/>
            <person name="Mavromatis K."/>
            <person name="Ivanova N."/>
            <person name="Mikhailova N."/>
            <person name="Chertkov O."/>
            <person name="Brettin T."/>
            <person name="Detter J.C."/>
            <person name="Han C."/>
            <person name="Larimer F."/>
            <person name="Land M."/>
            <person name="Hauser L."/>
            <person name="Markowitz V."/>
            <person name="Cheng J.-F."/>
            <person name="Hugenholtz P."/>
            <person name="Woyke T."/>
            <person name="Wu D."/>
            <person name="Pukall R."/>
            <person name="Steenblock K."/>
            <person name="Schneider S."/>
            <person name="Klenk H.-P."/>
            <person name="Eisen J.A."/>
        </authorList>
    </citation>
    <scope>NUCLEOTIDE SEQUENCE [LARGE SCALE GENOMIC DNA]</scope>
    <source>
        <strain evidence="3">DSM 14684 / CIP 108061 / JCM 11494 / NBRC 100937 / ID131577</strain>
    </source>
</reference>
<evidence type="ECO:0000313" key="3">
    <source>
        <dbReference type="Proteomes" id="UP000008229"/>
    </source>
</evidence>
<organism evidence="2 3">
    <name type="scientific">Conexibacter woesei (strain DSM 14684 / CCUG 47730 / CIP 108061 / JCM 11494 / NBRC 100937 / ID131577)</name>
    <dbReference type="NCBI Taxonomy" id="469383"/>
    <lineage>
        <taxon>Bacteria</taxon>
        <taxon>Bacillati</taxon>
        <taxon>Actinomycetota</taxon>
        <taxon>Thermoleophilia</taxon>
        <taxon>Solirubrobacterales</taxon>
        <taxon>Conexibacteraceae</taxon>
        <taxon>Conexibacter</taxon>
    </lineage>
</organism>
<name>D3F7L0_CONWI</name>
<evidence type="ECO:0000256" key="1">
    <source>
        <dbReference type="SAM" id="Phobius"/>
    </source>
</evidence>
<sequence length="97" mass="9904" precursor="true">MTFSGCTGTLLAANFLASASVVLLTGVTRIVLSMLRIDVINGQCLYSGTLTGSWTSPTSTVAGTNAAFPLLRTHVPPCSSTISNGLSFPVSGVITNP</sequence>
<keyword evidence="3" id="KW-1185">Reference proteome</keyword>
<keyword evidence="1" id="KW-0812">Transmembrane</keyword>
<accession>D3F7L0</accession>
<dbReference type="KEGG" id="cwo:Cwoe_2449"/>
<protein>
    <submittedName>
        <fullName evidence="2">Uncharacterized protein</fullName>
    </submittedName>
</protein>
<dbReference type="AlphaFoldDB" id="D3F7L0"/>
<dbReference type="Proteomes" id="UP000008229">
    <property type="component" value="Chromosome"/>
</dbReference>